<dbReference type="InterPro" id="IPR050884">
    <property type="entry name" value="CNP_phosphodiesterase-III"/>
</dbReference>
<evidence type="ECO:0000256" key="3">
    <source>
        <dbReference type="ARBA" id="ARBA00023004"/>
    </source>
</evidence>
<dbReference type="CDD" id="cd00838">
    <property type="entry name" value="MPP_superfamily"/>
    <property type="match status" value="1"/>
</dbReference>
<dbReference type="EC" id="3.1.-.-" evidence="6"/>
<dbReference type="RefSeq" id="WP_376832374.1">
    <property type="nucleotide sequence ID" value="NZ_JBHLWR010000006.1"/>
</dbReference>
<dbReference type="InterPro" id="IPR029052">
    <property type="entry name" value="Metallo-depent_PP-like"/>
</dbReference>
<organism evidence="6 7">
    <name type="scientific">Camelimonas abortus</name>
    <dbReference type="NCBI Taxonomy" id="1017184"/>
    <lineage>
        <taxon>Bacteria</taxon>
        <taxon>Pseudomonadati</taxon>
        <taxon>Pseudomonadota</taxon>
        <taxon>Alphaproteobacteria</taxon>
        <taxon>Hyphomicrobiales</taxon>
        <taxon>Chelatococcaceae</taxon>
        <taxon>Camelimonas</taxon>
    </lineage>
</organism>
<reference evidence="7" key="1">
    <citation type="journal article" date="2019" name="Int. J. Syst. Evol. Microbiol.">
        <title>The Global Catalogue of Microorganisms (GCM) 10K type strain sequencing project: providing services to taxonomists for standard genome sequencing and annotation.</title>
        <authorList>
            <consortium name="The Broad Institute Genomics Platform"/>
            <consortium name="The Broad Institute Genome Sequencing Center for Infectious Disease"/>
            <person name="Wu L."/>
            <person name="Ma J."/>
        </authorList>
    </citation>
    <scope>NUCLEOTIDE SEQUENCE [LARGE SCALE GENOMIC DNA]</scope>
    <source>
        <strain evidence="7">CCM 7941</strain>
    </source>
</reference>
<accession>A0ABV7LHE6</accession>
<dbReference type="Proteomes" id="UP001595536">
    <property type="component" value="Unassembled WGS sequence"/>
</dbReference>
<sequence length="300" mass="31564">MLLAHLSDAHIGPLPAPRLRELLGKRVTGWVNWRRGRRLAHDMDALAAVCADIDAHAPDHVAFTGDVVNIGLPAEFPAARAFLERLGPPERVSFTPGNHDVYVRSSLRPLFDSLAPWMTGDDGVAPAPGRGFPYVRRRSAVALVGLCSGAPTMPFLASGRLGRAQIAATRRLLAQLREEGLTRVIMIHHPPHPGGARPGRGLTDAAAFARMIAGVGAELVLHGHNHVASLARLPGPDGPVPVLGAPSASARPGSGGPRAGYHLIRIAPAGGGRPRITVETRGFGPQDEGVTTLARLTPAE</sequence>
<evidence type="ECO:0000313" key="6">
    <source>
        <dbReference type="EMBL" id="MFC3267360.1"/>
    </source>
</evidence>
<evidence type="ECO:0000256" key="1">
    <source>
        <dbReference type="ARBA" id="ARBA00022723"/>
    </source>
</evidence>
<proteinExistence type="inferred from homology"/>
<dbReference type="EMBL" id="JBHRUV010000115">
    <property type="protein sequence ID" value="MFC3267360.1"/>
    <property type="molecule type" value="Genomic_DNA"/>
</dbReference>
<dbReference type="Gene3D" id="3.60.21.10">
    <property type="match status" value="1"/>
</dbReference>
<keyword evidence="2 6" id="KW-0378">Hydrolase</keyword>
<evidence type="ECO:0000313" key="7">
    <source>
        <dbReference type="Proteomes" id="UP001595536"/>
    </source>
</evidence>
<evidence type="ECO:0000259" key="5">
    <source>
        <dbReference type="Pfam" id="PF00149"/>
    </source>
</evidence>
<dbReference type="InterPro" id="IPR004843">
    <property type="entry name" value="Calcineurin-like_PHP"/>
</dbReference>
<dbReference type="PANTHER" id="PTHR42988">
    <property type="entry name" value="PHOSPHOHYDROLASE"/>
    <property type="match status" value="1"/>
</dbReference>
<gene>
    <name evidence="6" type="ORF">ACFOEX_13535</name>
</gene>
<dbReference type="Pfam" id="PF00149">
    <property type="entry name" value="Metallophos"/>
    <property type="match status" value="1"/>
</dbReference>
<dbReference type="PANTHER" id="PTHR42988:SF2">
    <property type="entry name" value="CYCLIC NUCLEOTIDE PHOSPHODIESTERASE CBUA0032-RELATED"/>
    <property type="match status" value="1"/>
</dbReference>
<keyword evidence="1" id="KW-0479">Metal-binding</keyword>
<keyword evidence="7" id="KW-1185">Reference proteome</keyword>
<protein>
    <submittedName>
        <fullName evidence="6">Metallophosphoesterase family protein</fullName>
        <ecNumber evidence="6">3.1.-.-</ecNumber>
    </submittedName>
</protein>
<keyword evidence="3" id="KW-0408">Iron</keyword>
<dbReference type="GO" id="GO:0016787">
    <property type="term" value="F:hydrolase activity"/>
    <property type="evidence" value="ECO:0007669"/>
    <property type="project" value="UniProtKB-KW"/>
</dbReference>
<evidence type="ECO:0000256" key="4">
    <source>
        <dbReference type="ARBA" id="ARBA00025742"/>
    </source>
</evidence>
<dbReference type="SUPFAM" id="SSF56300">
    <property type="entry name" value="Metallo-dependent phosphatases"/>
    <property type="match status" value="1"/>
</dbReference>
<name>A0ABV7LHE6_9HYPH</name>
<evidence type="ECO:0000256" key="2">
    <source>
        <dbReference type="ARBA" id="ARBA00022801"/>
    </source>
</evidence>
<comment type="similarity">
    <text evidence="4">Belongs to the cyclic nucleotide phosphodiesterase class-III family.</text>
</comment>
<feature type="domain" description="Calcineurin-like phosphoesterase" evidence="5">
    <location>
        <begin position="2"/>
        <end position="227"/>
    </location>
</feature>
<comment type="caution">
    <text evidence="6">The sequence shown here is derived from an EMBL/GenBank/DDBJ whole genome shotgun (WGS) entry which is preliminary data.</text>
</comment>